<reference evidence="1 2" key="1">
    <citation type="submission" date="2014-10" db="EMBL/GenBank/DDBJ databases">
        <title>Draft genome of the hookworm Ancylostoma caninum.</title>
        <authorList>
            <person name="Mitreva M."/>
        </authorList>
    </citation>
    <scope>NUCLEOTIDE SEQUENCE [LARGE SCALE GENOMIC DNA]</scope>
    <source>
        <strain evidence="1 2">Baltimore</strain>
    </source>
</reference>
<accession>A0A368H0B9</accession>
<protein>
    <submittedName>
        <fullName evidence="1">Uncharacterized protein</fullName>
    </submittedName>
</protein>
<comment type="caution">
    <text evidence="1">The sequence shown here is derived from an EMBL/GenBank/DDBJ whole genome shotgun (WGS) entry which is preliminary data.</text>
</comment>
<keyword evidence="2" id="KW-1185">Reference proteome</keyword>
<evidence type="ECO:0000313" key="2">
    <source>
        <dbReference type="Proteomes" id="UP000252519"/>
    </source>
</evidence>
<dbReference type="Proteomes" id="UP000252519">
    <property type="component" value="Unassembled WGS sequence"/>
</dbReference>
<organism evidence="1 2">
    <name type="scientific">Ancylostoma caninum</name>
    <name type="common">Dog hookworm</name>
    <dbReference type="NCBI Taxonomy" id="29170"/>
    <lineage>
        <taxon>Eukaryota</taxon>
        <taxon>Metazoa</taxon>
        <taxon>Ecdysozoa</taxon>
        <taxon>Nematoda</taxon>
        <taxon>Chromadorea</taxon>
        <taxon>Rhabditida</taxon>
        <taxon>Rhabditina</taxon>
        <taxon>Rhabditomorpha</taxon>
        <taxon>Strongyloidea</taxon>
        <taxon>Ancylostomatidae</taxon>
        <taxon>Ancylostomatinae</taxon>
        <taxon>Ancylostoma</taxon>
    </lineage>
</organism>
<name>A0A368H0B9_ANCCA</name>
<dbReference type="EMBL" id="JOJR01000027">
    <property type="protein sequence ID" value="RCN50052.1"/>
    <property type="molecule type" value="Genomic_DNA"/>
</dbReference>
<proteinExistence type="predicted"/>
<gene>
    <name evidence="1" type="ORF">ANCCAN_03882</name>
</gene>
<evidence type="ECO:0000313" key="1">
    <source>
        <dbReference type="EMBL" id="RCN50052.1"/>
    </source>
</evidence>
<sequence length="67" mass="7566">MFAGQPANIETARSRNCAMSRCTCTSPVNANQAISSMKYTANVFPSRNVKQHITEWRRNGEQYEITP</sequence>
<dbReference type="AlphaFoldDB" id="A0A368H0B9"/>